<evidence type="ECO:0000313" key="3">
    <source>
        <dbReference type="Proteomes" id="UP000054564"/>
    </source>
</evidence>
<evidence type="ECO:0000313" key="2">
    <source>
        <dbReference type="EMBL" id="KNE89469.1"/>
    </source>
</evidence>
<proteinExistence type="predicted"/>
<accession>A0A0L0URW8</accession>
<dbReference type="EMBL" id="AJIL01000356">
    <property type="protein sequence ID" value="KNE89469.1"/>
    <property type="molecule type" value="Genomic_DNA"/>
</dbReference>
<keyword evidence="3" id="KW-1185">Reference proteome</keyword>
<evidence type="ECO:0000256" key="1">
    <source>
        <dbReference type="SAM" id="MobiDB-lite"/>
    </source>
</evidence>
<feature type="compositionally biased region" description="Polar residues" evidence="1">
    <location>
        <begin position="110"/>
        <end position="125"/>
    </location>
</feature>
<comment type="caution">
    <text evidence="2">The sequence shown here is derived from an EMBL/GenBank/DDBJ whole genome shotgun (WGS) entry which is preliminary data.</text>
</comment>
<protein>
    <submittedName>
        <fullName evidence="2">Uncharacterized protein</fullName>
    </submittedName>
</protein>
<reference evidence="3" key="1">
    <citation type="submission" date="2014-03" db="EMBL/GenBank/DDBJ databases">
        <title>The Genome Sequence of Puccinia striiformis f. sp. tritici PST-78.</title>
        <authorList>
            <consortium name="The Broad Institute Genome Sequencing Platform"/>
            <person name="Cuomo C."/>
            <person name="Hulbert S."/>
            <person name="Chen X."/>
            <person name="Walker B."/>
            <person name="Young S.K."/>
            <person name="Zeng Q."/>
            <person name="Gargeya S."/>
            <person name="Fitzgerald M."/>
            <person name="Haas B."/>
            <person name="Abouelleil A."/>
            <person name="Alvarado L."/>
            <person name="Arachchi H.M."/>
            <person name="Berlin A.M."/>
            <person name="Chapman S.B."/>
            <person name="Goldberg J."/>
            <person name="Griggs A."/>
            <person name="Gujja S."/>
            <person name="Hansen M."/>
            <person name="Howarth C."/>
            <person name="Imamovic A."/>
            <person name="Larimer J."/>
            <person name="McCowan C."/>
            <person name="Montmayeur A."/>
            <person name="Murphy C."/>
            <person name="Neiman D."/>
            <person name="Pearson M."/>
            <person name="Priest M."/>
            <person name="Roberts A."/>
            <person name="Saif S."/>
            <person name="Shea T."/>
            <person name="Sisk P."/>
            <person name="Sykes S."/>
            <person name="Wortman J."/>
            <person name="Nusbaum C."/>
            <person name="Birren B."/>
        </authorList>
    </citation>
    <scope>NUCLEOTIDE SEQUENCE [LARGE SCALE GENOMIC DNA]</scope>
    <source>
        <strain evidence="3">race PST-78</strain>
    </source>
</reference>
<feature type="region of interest" description="Disordered" evidence="1">
    <location>
        <begin position="108"/>
        <end position="172"/>
    </location>
</feature>
<dbReference type="Proteomes" id="UP000054564">
    <property type="component" value="Unassembled WGS sequence"/>
</dbReference>
<sequence length="244" mass="26249">MVLSREVWHHLRGNTAGQNNCEIDARVDPLLRVQIVYLCLATITNILNGGDHNVSQWDQIDAQLHTNCGLSMNYTNSHLAVPVMSSAPIGVPSVPPTALLVTSRPCPATRMQTNPVTAQPTQTSPRGRVSSRPDTGASKPPRRSRPGPLLAHQQPCRPWWDPPSRTSPQSVITGRPECALHRHGCALGGARLTLAGRPGCARAPGRSTLGDWGVPSDPVCTVTYQMFVATCFCASRGEIKGLKS</sequence>
<dbReference type="AlphaFoldDB" id="A0A0L0URW8"/>
<name>A0A0L0URW8_9BASI</name>
<organism evidence="2 3">
    <name type="scientific">Puccinia striiformis f. sp. tritici PST-78</name>
    <dbReference type="NCBI Taxonomy" id="1165861"/>
    <lineage>
        <taxon>Eukaryota</taxon>
        <taxon>Fungi</taxon>
        <taxon>Dikarya</taxon>
        <taxon>Basidiomycota</taxon>
        <taxon>Pucciniomycotina</taxon>
        <taxon>Pucciniomycetes</taxon>
        <taxon>Pucciniales</taxon>
        <taxon>Pucciniaceae</taxon>
        <taxon>Puccinia</taxon>
    </lineage>
</organism>
<gene>
    <name evidence="2" type="ORF">PSTG_17073</name>
</gene>